<evidence type="ECO:0000259" key="2">
    <source>
        <dbReference type="Pfam" id="PF14529"/>
    </source>
</evidence>
<evidence type="ECO:0000259" key="1">
    <source>
        <dbReference type="Pfam" id="PF00078"/>
    </source>
</evidence>
<feature type="domain" description="Endonuclease/exonuclease/phosphatase" evidence="2">
    <location>
        <begin position="102"/>
        <end position="214"/>
    </location>
</feature>
<dbReference type="Pfam" id="PF14529">
    <property type="entry name" value="Exo_endo_phos_2"/>
    <property type="match status" value="1"/>
</dbReference>
<dbReference type="Pfam" id="PF00078">
    <property type="entry name" value="RVT_1"/>
    <property type="match status" value="1"/>
</dbReference>
<gene>
    <name evidence="3" type="ORF">g.22049</name>
</gene>
<dbReference type="PANTHER" id="PTHR36688">
    <property type="entry name" value="ENDO/EXONUCLEASE/PHOSPHATASE DOMAIN-CONTAINING PROTEIN"/>
    <property type="match status" value="1"/>
</dbReference>
<feature type="non-terminal residue" evidence="3">
    <location>
        <position position="570"/>
    </location>
</feature>
<dbReference type="AlphaFoldDB" id="A0A1B6HAB6"/>
<dbReference type="InterPro" id="IPR036691">
    <property type="entry name" value="Endo/exonu/phosph_ase_sf"/>
</dbReference>
<dbReference type="EMBL" id="GECU01036085">
    <property type="protein sequence ID" value="JAS71621.1"/>
    <property type="molecule type" value="Transcribed_RNA"/>
</dbReference>
<dbReference type="GO" id="GO:0003824">
    <property type="term" value="F:catalytic activity"/>
    <property type="evidence" value="ECO:0007669"/>
    <property type="project" value="InterPro"/>
</dbReference>
<evidence type="ECO:0000313" key="3">
    <source>
        <dbReference type="EMBL" id="JAS71621.1"/>
    </source>
</evidence>
<sequence>MITELNLFQWNSRSLKPKWPEIIQIFNKQKVHIGLIQESWLNDNDMLMDSNYSVLKVNRNDGYGGVVCIVHRLLCCNTIYAHSDSAVQVLSIQIQNFRVPINIYNIYCNNKYIPRSFWRDIFGNDHGYTIICGDMNGHHPYWSTQKANSRGNDIFEECSNSSFICINDGSVTTLPTPLHQPSVIDLSFVTPSMHSLLINWEVNKDSVGSNHFPITIKFDVSSISKDVTTIPILCVEKKINFKKADWYTYSKIVENKINILKIQLADIIYDELYNIIMEAAEETIPKYKPLINPQKSFRPKAWWTEECSKAVAKRRLAFNMFKNNMSTINYHQFQQAQLEAREVIQKAKHAGWVNVCNEISKQKSSSFAWKLVKKLKYNKVCTNNVSELIKNENLGDLFMKNISPDYVPNKNEINYTQFQLGNPNFGFLDENFTIEELEIAIHSKIKDSSPGFDNINYKMIKHLPSNALILILKLFNDIWNNHIPIPAKWKQIRIIGLLKPLKDKHVESSYRPISLISCMVKILNTMIKNRLEWFTEKMNIIPDSQYGFRRRRGCNDYMLSFLSEMHTALS</sequence>
<protein>
    <recommendedName>
        <fullName evidence="4">Reverse transcriptase domain-containing protein</fullName>
    </recommendedName>
</protein>
<dbReference type="Gene3D" id="3.60.10.10">
    <property type="entry name" value="Endonuclease/exonuclease/phosphatase"/>
    <property type="match status" value="1"/>
</dbReference>
<evidence type="ECO:0008006" key="4">
    <source>
        <dbReference type="Google" id="ProtNLM"/>
    </source>
</evidence>
<dbReference type="SUPFAM" id="SSF56219">
    <property type="entry name" value="DNase I-like"/>
    <property type="match status" value="1"/>
</dbReference>
<reference evidence="3" key="1">
    <citation type="submission" date="2015-11" db="EMBL/GenBank/DDBJ databases">
        <title>De novo transcriptome assembly of four potential Pierce s Disease insect vectors from Arizona vineyards.</title>
        <authorList>
            <person name="Tassone E.E."/>
        </authorList>
    </citation>
    <scope>NUCLEOTIDE SEQUENCE</scope>
</reference>
<proteinExistence type="predicted"/>
<feature type="domain" description="Reverse transcriptase" evidence="1">
    <location>
        <begin position="505"/>
        <end position="559"/>
    </location>
</feature>
<accession>A0A1B6HAB6</accession>
<organism evidence="3">
    <name type="scientific">Homalodisca liturata</name>
    <dbReference type="NCBI Taxonomy" id="320908"/>
    <lineage>
        <taxon>Eukaryota</taxon>
        <taxon>Metazoa</taxon>
        <taxon>Ecdysozoa</taxon>
        <taxon>Arthropoda</taxon>
        <taxon>Hexapoda</taxon>
        <taxon>Insecta</taxon>
        <taxon>Pterygota</taxon>
        <taxon>Neoptera</taxon>
        <taxon>Paraneoptera</taxon>
        <taxon>Hemiptera</taxon>
        <taxon>Auchenorrhyncha</taxon>
        <taxon>Membracoidea</taxon>
        <taxon>Cicadellidae</taxon>
        <taxon>Cicadellinae</taxon>
        <taxon>Proconiini</taxon>
        <taxon>Homalodisca</taxon>
    </lineage>
</organism>
<dbReference type="PANTHER" id="PTHR36688:SF1">
    <property type="entry name" value="ENDONUCLEASE_EXONUCLEASE_PHOSPHATASE DOMAIN-CONTAINING PROTEIN"/>
    <property type="match status" value="1"/>
</dbReference>
<dbReference type="InterPro" id="IPR000477">
    <property type="entry name" value="RT_dom"/>
</dbReference>
<name>A0A1B6HAB6_9HEMI</name>
<dbReference type="InterPro" id="IPR005135">
    <property type="entry name" value="Endo/exonuclease/phosphatase"/>
</dbReference>
<dbReference type="InterPro" id="IPR052560">
    <property type="entry name" value="RdDP_mobile_element"/>
</dbReference>